<evidence type="ECO:0000259" key="5">
    <source>
        <dbReference type="Pfam" id="PF25973"/>
    </source>
</evidence>
<evidence type="ECO:0000259" key="6">
    <source>
        <dbReference type="Pfam" id="PF25989"/>
    </source>
</evidence>
<evidence type="ECO:0000313" key="8">
    <source>
        <dbReference type="Proteomes" id="UP000012179"/>
    </source>
</evidence>
<dbReference type="PANTHER" id="PTHR30469">
    <property type="entry name" value="MULTIDRUG RESISTANCE PROTEIN MDTA"/>
    <property type="match status" value="1"/>
</dbReference>
<dbReference type="Pfam" id="PF25954">
    <property type="entry name" value="Beta-barrel_RND_2"/>
    <property type="match status" value="1"/>
</dbReference>
<keyword evidence="3" id="KW-0472">Membrane</keyword>
<dbReference type="Proteomes" id="UP000012179">
    <property type="component" value="Chromosome"/>
</dbReference>
<feature type="domain" description="CusB-like beta-barrel" evidence="4">
    <location>
        <begin position="250"/>
        <end position="322"/>
    </location>
</feature>
<accession>A0A1W6SL14</accession>
<dbReference type="InterPro" id="IPR006143">
    <property type="entry name" value="RND_pump_MFP"/>
</dbReference>
<protein>
    <submittedName>
        <fullName evidence="7">Efflux transporter periplasmic adaptor subunit</fullName>
    </submittedName>
</protein>
<dbReference type="Pfam" id="PF25973">
    <property type="entry name" value="BSH_CzcB"/>
    <property type="match status" value="1"/>
</dbReference>
<evidence type="ECO:0000256" key="1">
    <source>
        <dbReference type="ARBA" id="ARBA00009477"/>
    </source>
</evidence>
<dbReference type="KEGG" id="nlc:EBAPG3_001105"/>
<evidence type="ECO:0000259" key="4">
    <source>
        <dbReference type="Pfam" id="PF25954"/>
    </source>
</evidence>
<name>A0A1W6SL14_9PROT</name>
<feature type="coiled-coil region" evidence="2">
    <location>
        <begin position="122"/>
        <end position="149"/>
    </location>
</feature>
<keyword evidence="3" id="KW-1133">Transmembrane helix</keyword>
<feature type="domain" description="YknX-like C-terminal permuted SH3-like" evidence="6">
    <location>
        <begin position="340"/>
        <end position="401"/>
    </location>
</feature>
<dbReference type="eggNOG" id="COG0845">
    <property type="taxonomic scope" value="Bacteria"/>
</dbReference>
<dbReference type="GO" id="GO:1990281">
    <property type="term" value="C:efflux pump complex"/>
    <property type="evidence" value="ECO:0007669"/>
    <property type="project" value="TreeGrafter"/>
</dbReference>
<dbReference type="EMBL" id="CP021106">
    <property type="protein sequence ID" value="ARO86489.1"/>
    <property type="molecule type" value="Genomic_DNA"/>
</dbReference>
<dbReference type="InterPro" id="IPR058647">
    <property type="entry name" value="BSH_CzcB-like"/>
</dbReference>
<dbReference type="InterPro" id="IPR058637">
    <property type="entry name" value="YknX-like_C"/>
</dbReference>
<keyword evidence="8" id="KW-1185">Reference proteome</keyword>
<keyword evidence="2" id="KW-0175">Coiled coil</keyword>
<dbReference type="AlphaFoldDB" id="A0A1W6SL14"/>
<dbReference type="InterPro" id="IPR058792">
    <property type="entry name" value="Beta-barrel_RND_2"/>
</dbReference>
<keyword evidence="3" id="KW-0812">Transmembrane</keyword>
<evidence type="ECO:0000256" key="2">
    <source>
        <dbReference type="SAM" id="Coils"/>
    </source>
</evidence>
<gene>
    <name evidence="7" type="ORF">EBAPG3_001105</name>
</gene>
<dbReference type="Gene3D" id="2.40.30.170">
    <property type="match status" value="1"/>
</dbReference>
<dbReference type="NCBIfam" id="TIGR01730">
    <property type="entry name" value="RND_mfp"/>
    <property type="match status" value="1"/>
</dbReference>
<feature type="transmembrane region" description="Helical" evidence="3">
    <location>
        <begin position="28"/>
        <end position="46"/>
    </location>
</feature>
<dbReference type="SUPFAM" id="SSF111369">
    <property type="entry name" value="HlyD-like secretion proteins"/>
    <property type="match status" value="1"/>
</dbReference>
<dbReference type="RefSeq" id="WP_004180813.1">
    <property type="nucleotide sequence ID" value="NZ_CP021106.3"/>
</dbReference>
<dbReference type="OrthoDB" id="9789643at2"/>
<dbReference type="Gene3D" id="1.10.287.470">
    <property type="entry name" value="Helix hairpin bin"/>
    <property type="match status" value="1"/>
</dbReference>
<evidence type="ECO:0000256" key="3">
    <source>
        <dbReference type="SAM" id="Phobius"/>
    </source>
</evidence>
<dbReference type="GO" id="GO:0015562">
    <property type="term" value="F:efflux transmembrane transporter activity"/>
    <property type="evidence" value="ECO:0007669"/>
    <property type="project" value="TreeGrafter"/>
</dbReference>
<dbReference type="PANTHER" id="PTHR30469:SF38">
    <property type="entry name" value="HLYD FAMILY SECRETION PROTEIN"/>
    <property type="match status" value="1"/>
</dbReference>
<proteinExistence type="inferred from homology"/>
<feature type="domain" description="CzcB-like barrel-sandwich hybrid" evidence="5">
    <location>
        <begin position="82"/>
        <end position="228"/>
    </location>
</feature>
<sequence length="405" mass="43471">MANEDLSRLKIDRSGAASPTGHRKRPRLISTLAIVAGLSLLLIFYFRTGTVAEVESGTVTTAYPSQSFTLLNATGYVVAQRKAAVASKGTGRVEWLGVTEGSRVTEGEIIARLENMDVSAAMEQAAANVRVAKANLQQGQAELIDAEAAFNRNSELLAKGFISQFAQDIATARFRKAQAAVLGYQASVGAAEANHRAARIAVEQTLIRAPFDGVVLTKSANVGDVITPFSSALDAKGAVVTMADMNTLEVEADVSESNLPKVKLEQPCEIQLDAMPDVRLRGVVQRIVPTVDRAKATVVVKIRFIDRDPDILPEMSAKIAFLEKEMAAEQRTARPVVQPDAIVQRNGKNVVFIMKDERAVETPIETGGKIGDMLEVLKGPKVGDKVILRPGDGLDNGDKVRTVAK</sequence>
<comment type="similarity">
    <text evidence="1">Belongs to the membrane fusion protein (MFP) (TC 8.A.1) family.</text>
</comment>
<organism evidence="7 8">
    <name type="scientific">Nitrosospira lacus</name>
    <dbReference type="NCBI Taxonomy" id="1288494"/>
    <lineage>
        <taxon>Bacteria</taxon>
        <taxon>Pseudomonadati</taxon>
        <taxon>Pseudomonadota</taxon>
        <taxon>Betaproteobacteria</taxon>
        <taxon>Nitrosomonadales</taxon>
        <taxon>Nitrosomonadaceae</taxon>
        <taxon>Nitrosospira</taxon>
    </lineage>
</organism>
<dbReference type="Pfam" id="PF25989">
    <property type="entry name" value="YknX_C"/>
    <property type="match status" value="1"/>
</dbReference>
<dbReference type="Gene3D" id="2.40.50.100">
    <property type="match status" value="1"/>
</dbReference>
<reference evidence="7 8" key="1">
    <citation type="journal article" date="2015" name="Int. J. Syst. Evol. Microbiol.">
        <title>Nitrosospira lacus sp. nov., a psychrotolerant, ammonia-oxidizing bacterium from sandy lake sediment.</title>
        <authorList>
            <person name="Urakawa H."/>
            <person name="Garcia J.C."/>
            <person name="Nielsen J.L."/>
            <person name="Le V.Q."/>
            <person name="Kozlowski J.A."/>
            <person name="Stein L.Y."/>
            <person name="Lim C.K."/>
            <person name="Pommerening-Roser A."/>
            <person name="Martens-Habbena W."/>
            <person name="Stahl D.A."/>
            <person name="Klotz M.G."/>
        </authorList>
    </citation>
    <scope>NUCLEOTIDE SEQUENCE [LARGE SCALE GENOMIC DNA]</scope>
    <source>
        <strain evidence="7 8">APG3</strain>
    </source>
</reference>
<evidence type="ECO:0000313" key="7">
    <source>
        <dbReference type="EMBL" id="ARO86489.1"/>
    </source>
</evidence>
<dbReference type="Gene3D" id="2.40.420.20">
    <property type="match status" value="1"/>
</dbReference>